<feature type="transmembrane region" description="Helical" evidence="1">
    <location>
        <begin position="241"/>
        <end position="258"/>
    </location>
</feature>
<keyword evidence="1" id="KW-1133">Transmembrane helix</keyword>
<accession>A0AAX0YTJ0</accession>
<feature type="transmembrane region" description="Helical" evidence="1">
    <location>
        <begin position="343"/>
        <end position="360"/>
    </location>
</feature>
<name>A0AAX0YTJ0_9GAMM</name>
<feature type="transmembrane region" description="Helical" evidence="1">
    <location>
        <begin position="12"/>
        <end position="31"/>
    </location>
</feature>
<comment type="caution">
    <text evidence="2">The sequence shown here is derived from an EMBL/GenBank/DDBJ whole genome shotgun (WGS) entry which is preliminary data.</text>
</comment>
<dbReference type="EMBL" id="PYOZ01000005">
    <property type="protein sequence ID" value="PSX44965.1"/>
    <property type="molecule type" value="Genomic_DNA"/>
</dbReference>
<reference evidence="2 3" key="1">
    <citation type="submission" date="2018-01" db="EMBL/GenBank/DDBJ databases">
        <title>Whole genome sequencing of Histamine producing bacteria.</title>
        <authorList>
            <person name="Butler K."/>
        </authorList>
    </citation>
    <scope>NUCLEOTIDE SEQUENCE [LARGE SCALE GENOMIC DNA]</scope>
    <source>
        <strain evidence="2 3">A1-4</strain>
    </source>
</reference>
<gene>
    <name evidence="2" type="ORF">C0W53_10315</name>
</gene>
<sequence>MFDHILSLNLKIASLLILVISIFILFRYWNVNLSEKNSDVSNFAFFCILFTSGLDIGLIMFPLMEFHTYKGSAYYNLNPLVIEIGFWGGAVWLFYFVTTFYFAYLEPKFKIFETKVMRTLLALLMLLTCAFTAKLFVMFFKHYMPSFLVEKYPYLFHHFDIVVYTIIILGCSALSALRVKFIKILSFLSIILFGCLIVWGILLIFEYDSLTRYVDTLSHGVYGYVTNINKFVTPMNNYHQFYIYWWFSWSLMIGKFVAGFIPKGTKPYKLFCFMLIVPTIPLSLWFTVVYVFYSTNYHIPNAYLVLMSVVGVLFVVNSFDSILRVSSELIGKSYNKITYKKSLLISYVLLILFFIGYVGLTNNSEGIIKIDYTGTFSIIIIYYLVFKVAKNKIMR</sequence>
<keyword evidence="1" id="KW-0812">Transmembrane</keyword>
<feature type="transmembrane region" description="Helical" evidence="1">
    <location>
        <begin position="270"/>
        <end position="293"/>
    </location>
</feature>
<keyword evidence="1" id="KW-0472">Membrane</keyword>
<evidence type="ECO:0000313" key="2">
    <source>
        <dbReference type="EMBL" id="PSX44965.1"/>
    </source>
</evidence>
<feature type="transmembrane region" description="Helical" evidence="1">
    <location>
        <begin position="366"/>
        <end position="386"/>
    </location>
</feature>
<evidence type="ECO:0000256" key="1">
    <source>
        <dbReference type="SAM" id="Phobius"/>
    </source>
</evidence>
<feature type="transmembrane region" description="Helical" evidence="1">
    <location>
        <begin position="84"/>
        <end position="104"/>
    </location>
</feature>
<feature type="transmembrane region" description="Helical" evidence="1">
    <location>
        <begin position="155"/>
        <end position="177"/>
    </location>
</feature>
<evidence type="ECO:0000313" key="3">
    <source>
        <dbReference type="Proteomes" id="UP000240728"/>
    </source>
</evidence>
<feature type="transmembrane region" description="Helical" evidence="1">
    <location>
        <begin position="43"/>
        <end position="64"/>
    </location>
</feature>
<feature type="transmembrane region" description="Helical" evidence="1">
    <location>
        <begin position="184"/>
        <end position="205"/>
    </location>
</feature>
<dbReference type="Proteomes" id="UP000240728">
    <property type="component" value="Unassembled WGS sequence"/>
</dbReference>
<evidence type="ECO:0008006" key="4">
    <source>
        <dbReference type="Google" id="ProtNLM"/>
    </source>
</evidence>
<feature type="transmembrane region" description="Helical" evidence="1">
    <location>
        <begin position="116"/>
        <end position="140"/>
    </location>
</feature>
<feature type="transmembrane region" description="Helical" evidence="1">
    <location>
        <begin position="299"/>
        <end position="323"/>
    </location>
</feature>
<protein>
    <recommendedName>
        <fullName evidence="4">Choline transporter</fullName>
    </recommendedName>
</protein>
<dbReference type="AlphaFoldDB" id="A0AAX0YTJ0"/>
<keyword evidence="3" id="KW-1185">Reference proteome</keyword>
<organism evidence="2 3">
    <name type="scientific">Photobacterium kishitanii</name>
    <dbReference type="NCBI Taxonomy" id="318456"/>
    <lineage>
        <taxon>Bacteria</taxon>
        <taxon>Pseudomonadati</taxon>
        <taxon>Pseudomonadota</taxon>
        <taxon>Gammaproteobacteria</taxon>
        <taxon>Vibrionales</taxon>
        <taxon>Vibrionaceae</taxon>
        <taxon>Photobacterium</taxon>
    </lineage>
</organism>
<dbReference type="RefSeq" id="WP_045043312.1">
    <property type="nucleotide sequence ID" value="NZ_JZTB01000016.1"/>
</dbReference>
<proteinExistence type="predicted"/>